<dbReference type="Proteomes" id="UP000550707">
    <property type="component" value="Unassembled WGS sequence"/>
</dbReference>
<evidence type="ECO:0000313" key="1">
    <source>
        <dbReference type="EMBL" id="KAF6413553.1"/>
    </source>
</evidence>
<evidence type="ECO:0000313" key="2">
    <source>
        <dbReference type="Proteomes" id="UP000550707"/>
    </source>
</evidence>
<accession>A0A7J8CRN7</accession>
<proteinExistence type="predicted"/>
<gene>
    <name evidence="1" type="ORF">HJG59_009756</name>
</gene>
<reference evidence="1 2" key="1">
    <citation type="journal article" date="2020" name="Nature">
        <title>Six reference-quality genomes reveal evolution of bat adaptations.</title>
        <authorList>
            <person name="Jebb D."/>
            <person name="Huang Z."/>
            <person name="Pippel M."/>
            <person name="Hughes G.M."/>
            <person name="Lavrichenko K."/>
            <person name="Devanna P."/>
            <person name="Winkler S."/>
            <person name="Jermiin L.S."/>
            <person name="Skirmuntt E.C."/>
            <person name="Katzourakis A."/>
            <person name="Burkitt-Gray L."/>
            <person name="Ray D.A."/>
            <person name="Sullivan K.A.M."/>
            <person name="Roscito J.G."/>
            <person name="Kirilenko B.M."/>
            <person name="Davalos L.M."/>
            <person name="Corthals A.P."/>
            <person name="Power M.L."/>
            <person name="Jones G."/>
            <person name="Ransome R.D."/>
            <person name="Dechmann D.K.N."/>
            <person name="Locatelli A.G."/>
            <person name="Puechmaille S.J."/>
            <person name="Fedrigo O."/>
            <person name="Jarvis E.D."/>
            <person name="Hiller M."/>
            <person name="Vernes S.C."/>
            <person name="Myers E.W."/>
            <person name="Teeling E.C."/>
        </authorList>
    </citation>
    <scope>NUCLEOTIDE SEQUENCE [LARGE SCALE GENOMIC DNA]</scope>
    <source>
        <strain evidence="1">MMolMol1</strain>
        <tissue evidence="1">Muscle</tissue>
    </source>
</reference>
<dbReference type="InParanoid" id="A0A7J8CRN7"/>
<sequence>MDPGTVGTALPSARTLGTCELFPRGPFGLRASPVSFRRKGSPRSCCGRSFCSVPFKFNTSITLSRFIRRPTSRKSLLLLTHRLGIGVDYVTLTMDWRTKFQIYEATLKWSQSCRAKGNALDVQCLTPLEC</sequence>
<organism evidence="1 2">
    <name type="scientific">Molossus molossus</name>
    <name type="common">Pallas' mastiff bat</name>
    <name type="synonym">Vespertilio molossus</name>
    <dbReference type="NCBI Taxonomy" id="27622"/>
    <lineage>
        <taxon>Eukaryota</taxon>
        <taxon>Metazoa</taxon>
        <taxon>Chordata</taxon>
        <taxon>Craniata</taxon>
        <taxon>Vertebrata</taxon>
        <taxon>Euteleostomi</taxon>
        <taxon>Mammalia</taxon>
        <taxon>Eutheria</taxon>
        <taxon>Laurasiatheria</taxon>
        <taxon>Chiroptera</taxon>
        <taxon>Yangochiroptera</taxon>
        <taxon>Molossidae</taxon>
        <taxon>Molossus</taxon>
    </lineage>
</organism>
<name>A0A7J8CRN7_MOLMO</name>
<dbReference type="AlphaFoldDB" id="A0A7J8CRN7"/>
<keyword evidence="2" id="KW-1185">Reference proteome</keyword>
<protein>
    <submittedName>
        <fullName evidence="1">Uncharacterized protein</fullName>
    </submittedName>
</protein>
<dbReference type="EMBL" id="JACASF010000020">
    <property type="protein sequence ID" value="KAF6413553.1"/>
    <property type="molecule type" value="Genomic_DNA"/>
</dbReference>
<comment type="caution">
    <text evidence="1">The sequence shown here is derived from an EMBL/GenBank/DDBJ whole genome shotgun (WGS) entry which is preliminary data.</text>
</comment>